<dbReference type="RefSeq" id="WP_013865120.1">
    <property type="nucleotide sequence ID" value="NC_015635.1"/>
</dbReference>
<dbReference type="GO" id="GO:0005975">
    <property type="term" value="P:carbohydrate metabolic process"/>
    <property type="evidence" value="ECO:0007669"/>
    <property type="project" value="InterPro"/>
</dbReference>
<feature type="binding site" evidence="8">
    <location>
        <position position="94"/>
    </location>
    <ligand>
        <name>Zn(2+)</name>
        <dbReference type="ChEBI" id="CHEBI:29105"/>
    </ligand>
</feature>
<keyword evidence="11" id="KW-1185">Reference proteome</keyword>
<dbReference type="PANTHER" id="PTHR10309">
    <property type="entry name" value="MANNOSE-6-PHOSPHATE ISOMERASE"/>
    <property type="match status" value="1"/>
</dbReference>
<evidence type="ECO:0000256" key="6">
    <source>
        <dbReference type="ARBA" id="ARBA00023235"/>
    </source>
</evidence>
<evidence type="ECO:0000256" key="2">
    <source>
        <dbReference type="ARBA" id="ARBA00010772"/>
    </source>
</evidence>
<dbReference type="Gene3D" id="1.10.441.10">
    <property type="entry name" value="Phosphomannose Isomerase, domain 2"/>
    <property type="match status" value="1"/>
</dbReference>
<name>F5XSM7_MICPN</name>
<dbReference type="EC" id="5.3.1.8" evidence="3"/>
<dbReference type="InterPro" id="IPR046457">
    <property type="entry name" value="PMI_typeI_cat"/>
</dbReference>
<evidence type="ECO:0000256" key="5">
    <source>
        <dbReference type="ARBA" id="ARBA00022833"/>
    </source>
</evidence>
<keyword evidence="6 10" id="KW-0413">Isomerase</keyword>
<dbReference type="GO" id="GO:0008270">
    <property type="term" value="F:zinc ion binding"/>
    <property type="evidence" value="ECO:0007669"/>
    <property type="project" value="InterPro"/>
</dbReference>
<dbReference type="Gene3D" id="2.60.120.10">
    <property type="entry name" value="Jelly Rolls"/>
    <property type="match status" value="2"/>
</dbReference>
<evidence type="ECO:0000256" key="3">
    <source>
        <dbReference type="ARBA" id="ARBA00011956"/>
    </source>
</evidence>
<dbReference type="NCBIfam" id="TIGR00218">
    <property type="entry name" value="manA"/>
    <property type="match status" value="1"/>
</dbReference>
<sequence length="406" mass="42903">MDVVTGSVQNYAWGSTTVIADFLGVEPDGRPQAELWFGAHPMAPSRVGPVSLPALIEADPTRVVGADSVARFGPRLPYLLKVLAAAQPLSLQAHPTRAGAEIGFAREEAAGIDRAAPHRLYRDDWPKPEMLVALDDVEALCGFREPGRTYDLFARLGVPAALELVAPLRSGRSEELAAVFARMLGLDQGERAVVAQVVAAASALVESDGSSDEPALIRFARTAVELDTYHPGDPGVLAGLLMNRLSFGRFEGLYLPARNLHAYLSGTGVEIMANSDNVMRGGLTPKHIDVAELVSVLDFTPGVPDLVEVVAEGPGIWRYETPAPEFAMWRVDLLPGADGPITLPGWGSGRMVLVVEGSVQVSDGASTLALQRGAVAYGYPDETLKVTGSGIVMVAAPGVPVTSPDE</sequence>
<dbReference type="GO" id="GO:0005829">
    <property type="term" value="C:cytosol"/>
    <property type="evidence" value="ECO:0007669"/>
    <property type="project" value="TreeGrafter"/>
</dbReference>
<evidence type="ECO:0000259" key="9">
    <source>
        <dbReference type="Pfam" id="PF20511"/>
    </source>
</evidence>
<dbReference type="Pfam" id="PF20511">
    <property type="entry name" value="PMI_typeI_cat"/>
    <property type="match status" value="1"/>
</dbReference>
<comment type="catalytic activity">
    <reaction evidence="1">
        <text>D-mannose 6-phosphate = D-fructose 6-phosphate</text>
        <dbReference type="Rhea" id="RHEA:12356"/>
        <dbReference type="ChEBI" id="CHEBI:58735"/>
        <dbReference type="ChEBI" id="CHEBI:61527"/>
        <dbReference type="EC" id="5.3.1.8"/>
    </reaction>
</comment>
<comment type="similarity">
    <text evidence="2">Belongs to the mannose-6-phosphate isomerase type 1 family.</text>
</comment>
<dbReference type="GO" id="GO:0004476">
    <property type="term" value="F:mannose-6-phosphate isomerase activity"/>
    <property type="evidence" value="ECO:0007669"/>
    <property type="project" value="UniProtKB-EC"/>
</dbReference>
<dbReference type="CDD" id="cd07011">
    <property type="entry name" value="cupin_PMI_type_I_N"/>
    <property type="match status" value="1"/>
</dbReference>
<evidence type="ECO:0000256" key="7">
    <source>
        <dbReference type="PIRSR" id="PIRSR001480-1"/>
    </source>
</evidence>
<evidence type="ECO:0000256" key="4">
    <source>
        <dbReference type="ARBA" id="ARBA00022723"/>
    </source>
</evidence>
<protein>
    <recommendedName>
        <fullName evidence="3">mannose-6-phosphate isomerase</fullName>
        <ecNumber evidence="3">5.3.1.8</ecNumber>
    </recommendedName>
</protein>
<dbReference type="PANTHER" id="PTHR10309:SF0">
    <property type="entry name" value="MANNOSE-6-PHOSPHATE ISOMERASE"/>
    <property type="match status" value="1"/>
</dbReference>
<feature type="active site" evidence="7">
    <location>
        <position position="280"/>
    </location>
</feature>
<reference evidence="10 11" key="1">
    <citation type="submission" date="2011-05" db="EMBL/GenBank/DDBJ databases">
        <title>Whole genome sequence of Microlunatus phosphovorus NM-1.</title>
        <authorList>
            <person name="Hosoyama A."/>
            <person name="Sasaki K."/>
            <person name="Harada T."/>
            <person name="Igarashi R."/>
            <person name="Kawakoshi A."/>
            <person name="Sasagawa M."/>
            <person name="Fukada J."/>
            <person name="Nakamura S."/>
            <person name="Katano Y."/>
            <person name="Hanada S."/>
            <person name="Kamagata Y."/>
            <person name="Nakamura N."/>
            <person name="Yamazaki S."/>
            <person name="Fujita N."/>
        </authorList>
    </citation>
    <scope>NUCLEOTIDE SEQUENCE [LARGE SCALE GENOMIC DNA]</scope>
    <source>
        <strain evidence="11">ATCC 700054 / DSM 10555 / JCM 9379 / NBRC 101784 / NCIMB 13414 / VKM Ac-1990 / NM-1</strain>
    </source>
</reference>
<feature type="binding site" evidence="8">
    <location>
        <position position="92"/>
    </location>
    <ligand>
        <name>Zn(2+)</name>
        <dbReference type="ChEBI" id="CHEBI:29105"/>
    </ligand>
</feature>
<dbReference type="KEGG" id="mph:MLP_42710"/>
<feature type="binding site" evidence="8">
    <location>
        <position position="129"/>
    </location>
    <ligand>
        <name>Zn(2+)</name>
        <dbReference type="ChEBI" id="CHEBI:29105"/>
    </ligand>
</feature>
<dbReference type="PIRSF" id="PIRSF001480">
    <property type="entry name" value="Mannose-6-phosphate_isomerase"/>
    <property type="match status" value="1"/>
</dbReference>
<organism evidence="10 11">
    <name type="scientific">Microlunatus phosphovorus (strain ATCC 700054 / DSM 10555 / JCM 9379 / NBRC 101784 / NCIMB 13414 / VKM Ac-1990 / NM-1)</name>
    <dbReference type="NCBI Taxonomy" id="1032480"/>
    <lineage>
        <taxon>Bacteria</taxon>
        <taxon>Bacillati</taxon>
        <taxon>Actinomycetota</taxon>
        <taxon>Actinomycetes</taxon>
        <taxon>Propionibacteriales</taxon>
        <taxon>Propionibacteriaceae</taxon>
        <taxon>Microlunatus</taxon>
    </lineage>
</organism>
<dbReference type="SUPFAM" id="SSF51182">
    <property type="entry name" value="RmlC-like cupins"/>
    <property type="match status" value="1"/>
</dbReference>
<evidence type="ECO:0000313" key="10">
    <source>
        <dbReference type="EMBL" id="BAK37285.1"/>
    </source>
</evidence>
<evidence type="ECO:0000256" key="1">
    <source>
        <dbReference type="ARBA" id="ARBA00000757"/>
    </source>
</evidence>
<dbReference type="PRINTS" id="PR00714">
    <property type="entry name" value="MAN6PISMRASE"/>
</dbReference>
<dbReference type="InterPro" id="IPR001250">
    <property type="entry name" value="Man6P_Isoase-1"/>
</dbReference>
<dbReference type="STRING" id="1032480.MLP_42710"/>
<accession>F5XSM7</accession>
<feature type="domain" description="Phosphomannose isomerase type I catalytic" evidence="9">
    <location>
        <begin position="5"/>
        <end position="144"/>
    </location>
</feature>
<dbReference type="AlphaFoldDB" id="F5XSM7"/>
<dbReference type="HOGENOM" id="CLU_026967_1_1_11"/>
<comment type="cofactor">
    <cofactor evidence="8">
        <name>Zn(2+)</name>
        <dbReference type="ChEBI" id="CHEBI:29105"/>
    </cofactor>
    <text evidence="8">Binds 1 zinc ion per subunit.</text>
</comment>
<dbReference type="InterPro" id="IPR016305">
    <property type="entry name" value="Mannose-6-P_Isomerase"/>
</dbReference>
<dbReference type="GO" id="GO:0009298">
    <property type="term" value="P:GDP-mannose biosynthetic process"/>
    <property type="evidence" value="ECO:0007669"/>
    <property type="project" value="InterPro"/>
</dbReference>
<evidence type="ECO:0000256" key="8">
    <source>
        <dbReference type="PIRSR" id="PIRSR001480-2"/>
    </source>
</evidence>
<dbReference type="EMBL" id="AP012204">
    <property type="protein sequence ID" value="BAK37285.1"/>
    <property type="molecule type" value="Genomic_DNA"/>
</dbReference>
<proteinExistence type="inferred from homology"/>
<dbReference type="InterPro" id="IPR011051">
    <property type="entry name" value="RmlC_Cupin_sf"/>
</dbReference>
<feature type="binding site" evidence="8">
    <location>
        <position position="261"/>
    </location>
    <ligand>
        <name>Zn(2+)</name>
        <dbReference type="ChEBI" id="CHEBI:29105"/>
    </ligand>
</feature>
<dbReference type="Proteomes" id="UP000007947">
    <property type="component" value="Chromosome"/>
</dbReference>
<dbReference type="InterPro" id="IPR014710">
    <property type="entry name" value="RmlC-like_jellyroll"/>
</dbReference>
<dbReference type="eggNOG" id="COG1482">
    <property type="taxonomic scope" value="Bacteria"/>
</dbReference>
<evidence type="ECO:0000313" key="11">
    <source>
        <dbReference type="Proteomes" id="UP000007947"/>
    </source>
</evidence>
<keyword evidence="4 8" id="KW-0479">Metal-binding</keyword>
<gene>
    <name evidence="10" type="primary">pmi</name>
    <name evidence="10" type="ordered locus">MLP_42710</name>
</gene>
<keyword evidence="5 8" id="KW-0862">Zinc</keyword>